<dbReference type="Proteomes" id="UP000467428">
    <property type="component" value="Chromosome"/>
</dbReference>
<evidence type="ECO:0000313" key="1">
    <source>
        <dbReference type="EMBL" id="BBY47411.1"/>
    </source>
</evidence>
<protein>
    <recommendedName>
        <fullName evidence="3">Fatty-acid--CoA ligase</fullName>
    </recommendedName>
</protein>
<reference evidence="1 2" key="1">
    <citation type="journal article" date="2019" name="Emerg. Microbes Infect.">
        <title>Comprehensive subspecies identification of 175 nontuberculous mycobacteria species based on 7547 genomic profiles.</title>
        <authorList>
            <person name="Matsumoto Y."/>
            <person name="Kinjo T."/>
            <person name="Motooka D."/>
            <person name="Nabeya D."/>
            <person name="Jung N."/>
            <person name="Uechi K."/>
            <person name="Horii T."/>
            <person name="Iida T."/>
            <person name="Fujita J."/>
            <person name="Nakamura S."/>
        </authorList>
    </citation>
    <scope>NUCLEOTIDE SEQUENCE [LARGE SCALE GENOMIC DNA]</scope>
    <source>
        <strain evidence="1 2">JCM 18538</strain>
    </source>
</reference>
<keyword evidence="2" id="KW-1185">Reference proteome</keyword>
<dbReference type="RefSeq" id="WP_163917344.1">
    <property type="nucleotide sequence ID" value="NZ_AP022593.1"/>
</dbReference>
<accession>A0A7I7RTA8</accession>
<proteinExistence type="predicted"/>
<evidence type="ECO:0000313" key="2">
    <source>
        <dbReference type="Proteomes" id="UP000467428"/>
    </source>
</evidence>
<dbReference type="EMBL" id="AP022593">
    <property type="protein sequence ID" value="BBY47411.1"/>
    <property type="molecule type" value="Genomic_DNA"/>
</dbReference>
<dbReference type="KEGG" id="marz:MARA_08790"/>
<evidence type="ECO:0008006" key="3">
    <source>
        <dbReference type="Google" id="ProtNLM"/>
    </source>
</evidence>
<gene>
    <name evidence="1" type="ORF">MARA_08790</name>
</gene>
<dbReference type="AlphaFoldDB" id="A0A7I7RTA8"/>
<geneLocation type="plasmid" evidence="2">
    <name>pjcm18538 dna</name>
</geneLocation>
<name>A0A7I7RTA8_9MYCO</name>
<sequence>MTHWLNHSLVLASDYRIPDPERVLPLLERRQDALADLGAHHVLVYTSTTEPDRVMVLMAIHTRETIIELLRSRVFFDWFDAVGVEDIPAVFAGELIDRLDFVGETTPTAPEVMVSVVTPVASVPGLVDHVRETAGDLRAAGVRKASVFSAFDDEREVMMLFQIDDERHARHWLRDSELNSEWLGRAGIGAYPPIFIGRLRQILRIPSPGSEDTTGGS</sequence>
<organism evidence="1 2">
    <name type="scientific">Mycolicibacterium arabiense</name>
    <dbReference type="NCBI Taxonomy" id="1286181"/>
    <lineage>
        <taxon>Bacteria</taxon>
        <taxon>Bacillati</taxon>
        <taxon>Actinomycetota</taxon>
        <taxon>Actinomycetes</taxon>
        <taxon>Mycobacteriales</taxon>
        <taxon>Mycobacteriaceae</taxon>
        <taxon>Mycolicibacterium</taxon>
    </lineage>
</organism>